<organism evidence="1 2">
    <name type="scientific">Senna tora</name>
    <dbReference type="NCBI Taxonomy" id="362788"/>
    <lineage>
        <taxon>Eukaryota</taxon>
        <taxon>Viridiplantae</taxon>
        <taxon>Streptophyta</taxon>
        <taxon>Embryophyta</taxon>
        <taxon>Tracheophyta</taxon>
        <taxon>Spermatophyta</taxon>
        <taxon>Magnoliopsida</taxon>
        <taxon>eudicotyledons</taxon>
        <taxon>Gunneridae</taxon>
        <taxon>Pentapetalae</taxon>
        <taxon>rosids</taxon>
        <taxon>fabids</taxon>
        <taxon>Fabales</taxon>
        <taxon>Fabaceae</taxon>
        <taxon>Caesalpinioideae</taxon>
        <taxon>Cassia clade</taxon>
        <taxon>Senna</taxon>
    </lineage>
</organism>
<dbReference type="AlphaFoldDB" id="A0A834VYX5"/>
<dbReference type="Proteomes" id="UP000634136">
    <property type="component" value="Unassembled WGS sequence"/>
</dbReference>
<dbReference type="EMBL" id="JAAIUW010000013">
    <property type="protein sequence ID" value="KAF7801995.1"/>
    <property type="molecule type" value="Genomic_DNA"/>
</dbReference>
<keyword evidence="2" id="KW-1185">Reference proteome</keyword>
<name>A0A834VYX5_9FABA</name>
<sequence>MASNTRLVVTSLEKRRQRN</sequence>
<reference evidence="1" key="1">
    <citation type="submission" date="2020-09" db="EMBL/GenBank/DDBJ databases">
        <title>Genome-Enabled Discovery of Anthraquinone Biosynthesis in Senna tora.</title>
        <authorList>
            <person name="Kang S.-H."/>
            <person name="Pandey R.P."/>
            <person name="Lee C.-M."/>
            <person name="Sim J.-S."/>
            <person name="Jeong J.-T."/>
            <person name="Choi B.-S."/>
            <person name="Jung M."/>
            <person name="Ginzburg D."/>
            <person name="Zhao K."/>
            <person name="Won S.Y."/>
            <person name="Oh T.-J."/>
            <person name="Yu Y."/>
            <person name="Kim N.-H."/>
            <person name="Lee O.R."/>
            <person name="Lee T.-H."/>
            <person name="Bashyal P."/>
            <person name="Kim T.-S."/>
            <person name="Lee W.-H."/>
            <person name="Kawkins C."/>
            <person name="Kim C.-K."/>
            <person name="Kim J.S."/>
            <person name="Ahn B.O."/>
            <person name="Rhee S.Y."/>
            <person name="Sohng J.K."/>
        </authorList>
    </citation>
    <scope>NUCLEOTIDE SEQUENCE</scope>
    <source>
        <tissue evidence="1">Leaf</tissue>
    </source>
</reference>
<gene>
    <name evidence="1" type="ORF">G2W53_041106</name>
</gene>
<protein>
    <submittedName>
        <fullName evidence="1">Uncharacterized protein</fullName>
    </submittedName>
</protein>
<comment type="caution">
    <text evidence="1">The sequence shown here is derived from an EMBL/GenBank/DDBJ whole genome shotgun (WGS) entry which is preliminary data.</text>
</comment>
<evidence type="ECO:0000313" key="1">
    <source>
        <dbReference type="EMBL" id="KAF7801995.1"/>
    </source>
</evidence>
<proteinExistence type="predicted"/>
<accession>A0A834VYX5</accession>
<evidence type="ECO:0000313" key="2">
    <source>
        <dbReference type="Proteomes" id="UP000634136"/>
    </source>
</evidence>